<dbReference type="InterPro" id="IPR028994">
    <property type="entry name" value="Integrin_alpha_N"/>
</dbReference>
<dbReference type="Proteomes" id="UP000279227">
    <property type="component" value="Chromosome"/>
</dbReference>
<dbReference type="Gene3D" id="2.180.10.10">
    <property type="entry name" value="RHS repeat-associated core"/>
    <property type="match status" value="1"/>
</dbReference>
<evidence type="ECO:0000259" key="7">
    <source>
        <dbReference type="Pfam" id="PF25023"/>
    </source>
</evidence>
<evidence type="ECO:0000313" key="9">
    <source>
        <dbReference type="Proteomes" id="UP000279227"/>
    </source>
</evidence>
<dbReference type="Pfam" id="PF25023">
    <property type="entry name" value="TEN_YD-shell"/>
    <property type="match status" value="1"/>
</dbReference>
<dbReference type="KEGG" id="cgle:NCTC11432_03703"/>
<dbReference type="STRING" id="525257.HMPREF0204_10665"/>
<feature type="domain" description="Teneurin-like YD-shell" evidence="7">
    <location>
        <begin position="1436"/>
        <end position="1575"/>
    </location>
</feature>
<evidence type="ECO:0000256" key="5">
    <source>
        <dbReference type="SAM" id="MobiDB-lite"/>
    </source>
</evidence>
<gene>
    <name evidence="8" type="primary">wapA_3</name>
    <name evidence="8" type="ORF">NCTC11432_03703</name>
</gene>
<evidence type="ECO:0000313" key="8">
    <source>
        <dbReference type="EMBL" id="VEE10127.1"/>
    </source>
</evidence>
<keyword evidence="6" id="KW-1133">Transmembrane helix</keyword>
<feature type="compositionally biased region" description="Polar residues" evidence="5">
    <location>
        <begin position="91"/>
        <end position="104"/>
    </location>
</feature>
<dbReference type="PANTHER" id="PTHR32305">
    <property type="match status" value="1"/>
</dbReference>
<comment type="subcellular location">
    <subcellularLocation>
        <location evidence="1">Secreted</location>
    </subcellularLocation>
</comment>
<dbReference type="InterPro" id="IPR056823">
    <property type="entry name" value="TEN-like_YD-shell"/>
</dbReference>
<dbReference type="SUPFAM" id="SSF69318">
    <property type="entry name" value="Integrin alpha N-terminal domain"/>
    <property type="match status" value="1"/>
</dbReference>
<dbReference type="GO" id="GO:0005576">
    <property type="term" value="C:extracellular region"/>
    <property type="evidence" value="ECO:0007669"/>
    <property type="project" value="UniProtKB-SubCell"/>
</dbReference>
<accession>A0A3S4NWL9</accession>
<dbReference type="RefSeq" id="WP_002983001.1">
    <property type="nucleotide sequence ID" value="NZ_CP068486.1"/>
</dbReference>
<feature type="transmembrane region" description="Helical" evidence="6">
    <location>
        <begin position="2063"/>
        <end position="2086"/>
    </location>
</feature>
<sequence length="2372" mass="262638">MAEFSVKTLPNDKIMKLYYKKIQLFSSFILSLCSVLGFSQTILYQAESTSRTVQDPQTVVLAPGFRASSSSSNPFVAKIGPATENPGGGPTDSNAGATNPSGTTAPDGKSFHDTKGNIEVNGAGQLQFTLPIALPPGVKSVAPQVNLVYTSGSSNGIAGYSWNLSGVTTISRVGKNIEKDGEVKGIQLDYSDYYSFNGQRLILKSGEYGKDGAEYVTEKYSNIKIKSFGAITGQLWKGPEYWEVTFEDGTQAWYGAITSGNSTSITPVDYNIVKWKDINGNYITYNYSQEVSTNVSLISSIEWGGNEKITKPHFNKIEFNYFNERFLKETNYLNGVKFIQNKLLKEVIVKTNETQFKRYAITYADNGTSYQFVSKVTEYNSNDQFANPITIEYEPYQASNEETTKENNIANTNTKKYGDFDMDGITDYLEYIPTPGTAGSVQVGVINFRNSVYKDVPIMPLKYELNRFTSSEFAKAATITFKKDGYVKNKLGVVIPHKVATSDPKKPNYELLVYSIDVSGLNFKLEFSKLIPYNIYNPGGELSGGTECIETSQLSVNYLDSYDYDGDGISELMIGFGKRNRCTSPPLEPNSISSSSISPISETPSLLHPSINSSNVEYGSDILAEMESENSPNYIIPPDGGTVDNFTYYSSFIMDIDENTDVSNSIYKYDEGVSVNGSGDPNKDNHYIDLNGDGIQDIVQIKFDGTITGVYNFRKQTAGAYTKVNIGEFSGQKLEGISSGTLYGDFNGDNKVDALVPQANKSYNWNLFLSDGKKFNQSYINNFIYYSSGTEVLKETSHHVVESGGGCSYSDSRYFQYNVADLDADGKSDIIVSYIFLTNHEWNQHHDEEKTVLRTFVYSVNKTTTDNTANFAKAFYSSAGGDSAFLQSSPIQTNGDLNFYRVRDWRREYAQKVIPFGTLSLNKTNQQIISIGKPDDCSGVIGCPYNYVTQYGYSYTPSLARIKFIKQSDITTEVSYQELNSNVDANFYKPVKKELFPYFELEQIPLSFVVSQLKQEGRKQDFRYRGFLSHLQGKGMIGFRQSSRSSWYGDGFENTKIWSGIEMDPLNDGATIKEWSIRTNNENNIFPADISENNTQLLSFKSTIYQTDKLLNGQIVTGVIADTDKPKVITALVPKSTKSKDFLTGIITTGSITYGDYYLPKQSITNVSNGYAITTSTFDYSHNPSGVGADYYIGRLQSKIDAVQAYGDTKSAKEEYTYEHNLLKTQKTWNRDNTGYLLETYNYDGFGNITGKTTSNSVDSQTQTNSTLYDPKGRFVIQKTDNLGLETNIEYNDWGQIKKQTDPLGNTLINTYDTWGKLLTSKTNLGGTTTYEYKRDDNANITVIQYDSDGDISKKYTNKLGQEYKSSTKAFGQGQYVSQETQYDVLGRKIKESEPYFEGQSASGWNILAYDDSVFPAKITTTAYTGKQMETSVSGLTTTVKESNLADYGRITTKTTDALGNVISSTDKGGTIQFSYNAAGEQIKAQYAENIVTTKYDSWGRKSEFNDPSNGLYKYEYDCFGQPKKTISPKGTKEYTYNNLGQLISLKELSTADGGEATNKLISFSYDDKGRLISKAGTSKGKSFSSNISYDPQGRVLSSSENSNGKYFIQKGVTYDDKARVISYEKQLYSSGVLTKVQIENVYSAWNGELTQIKDKITGKSLWELKETNAKGQVVRAKLGASDINNTYNTATGFLTEIKHVSPVQGILNIRYTFDAIKNELKLRQTLGDFNIIESFDYDTNNRLINWTNPVTGIKPSSNRNIYDVKGRIMENDQVGTMKYENSAKIYQPTGMTLNAAGTQNYNNDLIQSIVYNENNDPVFIDGMKGDVAFQYGLTSMRQRVTYGGNFSIDGDGKFTKFYSEDGSYEIVRDNTTGKEKHILYIGGNPYESNIIYLKNYNETGGSYKFLHKDYIGSILAISDEAGNKLEQRHFDAWGNFTHLQIGSGAIITDKNIIDSTSLLVERGYTSHEHFAEVGIIHMNGRLYDPLLRRFLNADENIQDPYNTQNYNKYGYVFNNPLMFNDPSGEWIVESAFLSAVIIGAMVASFSYTIMTSISGQDWDLGGFFKSTLFGAASAAVTYGIGSVFVTSAGTATQIATELGKLGTILVQGTAHALAQGIISLVQGQGFESAFVSGLLGSYGASAFSAVAGKFASSAVGTIASGAILGGVGSELTGGNFWQGVAIGGFVAGFSHVMNRIDTGLDYADADSSSGRATNDNKGDVLNWFNEGDGGLYKVAQNDPGVPKGTIRIYAHGNAKGIQGADRYWIDTPEKFDRVLMERSPTWRNYRENGGAIKIELMSCNTGGKSNGIASRISKSFMFSTVMAPNNYYVAARNGSWSGVAGQYNLIKPGRWNYFVNGQNIRGIYDKYFYKK</sequence>
<feature type="transmembrane region" description="Helical" evidence="6">
    <location>
        <begin position="2027"/>
        <end position="2051"/>
    </location>
</feature>
<evidence type="ECO:0000256" key="6">
    <source>
        <dbReference type="SAM" id="Phobius"/>
    </source>
</evidence>
<evidence type="ECO:0000256" key="1">
    <source>
        <dbReference type="ARBA" id="ARBA00004613"/>
    </source>
</evidence>
<feature type="region of interest" description="Disordered" evidence="5">
    <location>
        <begin position="80"/>
        <end position="115"/>
    </location>
</feature>
<organism evidence="8 9">
    <name type="scientific">Chryseobacterium gleum</name>
    <name type="common">Flavobacterium gleum</name>
    <dbReference type="NCBI Taxonomy" id="250"/>
    <lineage>
        <taxon>Bacteria</taxon>
        <taxon>Pseudomonadati</taxon>
        <taxon>Bacteroidota</taxon>
        <taxon>Flavobacteriia</taxon>
        <taxon>Flavobacteriales</taxon>
        <taxon>Weeksellaceae</taxon>
        <taxon>Chryseobacterium group</taxon>
        <taxon>Chryseobacterium</taxon>
    </lineage>
</organism>
<dbReference type="EMBL" id="LR134289">
    <property type="protein sequence ID" value="VEE10127.1"/>
    <property type="molecule type" value="Genomic_DNA"/>
</dbReference>
<reference evidence="8 9" key="1">
    <citation type="submission" date="2018-12" db="EMBL/GenBank/DDBJ databases">
        <authorList>
            <consortium name="Pathogen Informatics"/>
        </authorList>
    </citation>
    <scope>NUCLEOTIDE SEQUENCE [LARGE SCALE GENOMIC DNA]</scope>
    <source>
        <strain evidence="8 9">NCTC11432</strain>
    </source>
</reference>
<evidence type="ECO:0000256" key="4">
    <source>
        <dbReference type="ARBA" id="ARBA00023026"/>
    </source>
</evidence>
<evidence type="ECO:0000256" key="3">
    <source>
        <dbReference type="ARBA" id="ARBA00022737"/>
    </source>
</evidence>
<dbReference type="InterPro" id="IPR022385">
    <property type="entry name" value="Rhs_assc_core"/>
</dbReference>
<dbReference type="Pfam" id="PF03534">
    <property type="entry name" value="SpvB"/>
    <property type="match status" value="1"/>
</dbReference>
<dbReference type="InterPro" id="IPR003284">
    <property type="entry name" value="Sal_SpvB"/>
</dbReference>
<dbReference type="GO" id="GO:0005737">
    <property type="term" value="C:cytoplasm"/>
    <property type="evidence" value="ECO:0007669"/>
    <property type="project" value="InterPro"/>
</dbReference>
<dbReference type="GeneID" id="93019238"/>
<keyword evidence="2" id="KW-0964">Secreted</keyword>
<dbReference type="PANTHER" id="PTHR32305:SF15">
    <property type="entry name" value="PROTEIN RHSA-RELATED"/>
    <property type="match status" value="1"/>
</dbReference>
<proteinExistence type="predicted"/>
<dbReference type="NCBIfam" id="TIGR03696">
    <property type="entry name" value="Rhs_assc_core"/>
    <property type="match status" value="1"/>
</dbReference>
<keyword evidence="3" id="KW-0677">Repeat</keyword>
<protein>
    <submittedName>
        <fullName evidence="8">Cell wall-associated polypeptide CWBP200</fullName>
    </submittedName>
</protein>
<keyword evidence="4" id="KW-0843">Virulence</keyword>
<keyword evidence="6" id="KW-0472">Membrane</keyword>
<evidence type="ECO:0000256" key="2">
    <source>
        <dbReference type="ARBA" id="ARBA00022525"/>
    </source>
</evidence>
<keyword evidence="6" id="KW-0812">Transmembrane</keyword>
<name>A0A3S4NWL9_CHRGE</name>
<dbReference type="InterPro" id="IPR050708">
    <property type="entry name" value="T6SS_VgrG/RHS"/>
</dbReference>